<organism evidence="2 3">
    <name type="scientific">Portunus trituberculatus</name>
    <name type="common">Swimming crab</name>
    <name type="synonym">Neptunus trituberculatus</name>
    <dbReference type="NCBI Taxonomy" id="210409"/>
    <lineage>
        <taxon>Eukaryota</taxon>
        <taxon>Metazoa</taxon>
        <taxon>Ecdysozoa</taxon>
        <taxon>Arthropoda</taxon>
        <taxon>Crustacea</taxon>
        <taxon>Multicrustacea</taxon>
        <taxon>Malacostraca</taxon>
        <taxon>Eumalacostraca</taxon>
        <taxon>Eucarida</taxon>
        <taxon>Decapoda</taxon>
        <taxon>Pleocyemata</taxon>
        <taxon>Brachyura</taxon>
        <taxon>Eubrachyura</taxon>
        <taxon>Portunoidea</taxon>
        <taxon>Portunidae</taxon>
        <taxon>Portuninae</taxon>
        <taxon>Portunus</taxon>
    </lineage>
</organism>
<dbReference type="InterPro" id="IPR007768">
    <property type="entry name" value="Suppressor_of_fused"/>
</dbReference>
<gene>
    <name evidence="2" type="primary">Sufu_1</name>
    <name evidence="2" type="ORF">E2C01_052261</name>
</gene>
<accession>A0A5B7GLG7</accession>
<reference evidence="2 3" key="1">
    <citation type="submission" date="2019-05" db="EMBL/GenBank/DDBJ databases">
        <title>Another draft genome of Portunus trituberculatus and its Hox gene families provides insights of decapod evolution.</title>
        <authorList>
            <person name="Jeong J.-H."/>
            <person name="Song I."/>
            <person name="Kim S."/>
            <person name="Choi T."/>
            <person name="Kim D."/>
            <person name="Ryu S."/>
            <person name="Kim W."/>
        </authorList>
    </citation>
    <scope>NUCLEOTIDE SEQUENCE [LARGE SCALE GENOMIC DNA]</scope>
    <source>
        <tissue evidence="2">Muscle</tissue>
    </source>
</reference>
<dbReference type="GO" id="GO:0005737">
    <property type="term" value="C:cytoplasm"/>
    <property type="evidence" value="ECO:0007669"/>
    <property type="project" value="TreeGrafter"/>
</dbReference>
<dbReference type="Proteomes" id="UP000324222">
    <property type="component" value="Unassembled WGS sequence"/>
</dbReference>
<proteinExistence type="predicted"/>
<name>A0A5B7GLG7_PORTR</name>
<dbReference type="GO" id="GO:0005634">
    <property type="term" value="C:nucleus"/>
    <property type="evidence" value="ECO:0007669"/>
    <property type="project" value="TreeGrafter"/>
</dbReference>
<dbReference type="AlphaFoldDB" id="A0A5B7GLG7"/>
<evidence type="ECO:0000313" key="2">
    <source>
        <dbReference type="EMBL" id="MPC58265.1"/>
    </source>
</evidence>
<dbReference type="PANTHER" id="PTHR10928:SF2">
    <property type="entry name" value="SUPPRESSOR OF FUSED HOMOLOG"/>
    <property type="match status" value="1"/>
</dbReference>
<comment type="caution">
    <text evidence="2">The sequence shown here is derived from an EMBL/GenBank/DDBJ whole genome shotgun (WGS) entry which is preliminary data.</text>
</comment>
<sequence length="110" mass="12650">MGFRSRHDYWQVSRTIRYLFGRRFGSWLDPITDESREGFMFWLDPNTVSFGCSDLHGDGRVHEQTGPEGPSGFGFELTMRLKREEGEKSPPTWPAAIMQALAKYVFQSGL</sequence>
<dbReference type="SUPFAM" id="SSF103359">
    <property type="entry name" value="Suppressor of Fused, N-terminal domain"/>
    <property type="match status" value="1"/>
</dbReference>
<dbReference type="EMBL" id="VSRR010015515">
    <property type="protein sequence ID" value="MPC58265.1"/>
    <property type="molecule type" value="Genomic_DNA"/>
</dbReference>
<feature type="domain" description="Suppressor of fused-like" evidence="1">
    <location>
        <begin position="48"/>
        <end position="108"/>
    </location>
</feature>
<dbReference type="OrthoDB" id="10038834at2759"/>
<dbReference type="InterPro" id="IPR037181">
    <property type="entry name" value="SUFU_N"/>
</dbReference>
<keyword evidence="3" id="KW-1185">Reference proteome</keyword>
<dbReference type="InterPro" id="IPR020941">
    <property type="entry name" value="SUFU-like_domain"/>
</dbReference>
<evidence type="ECO:0000313" key="3">
    <source>
        <dbReference type="Proteomes" id="UP000324222"/>
    </source>
</evidence>
<protein>
    <submittedName>
        <fullName evidence="2">Suppressor of fused</fullName>
    </submittedName>
</protein>
<dbReference type="Pfam" id="PF05076">
    <property type="entry name" value="SUFU"/>
    <property type="match status" value="1"/>
</dbReference>
<dbReference type="PANTHER" id="PTHR10928">
    <property type="entry name" value="SUPPRESSOR OF FUSED"/>
    <property type="match status" value="1"/>
</dbReference>
<evidence type="ECO:0000259" key="1">
    <source>
        <dbReference type="Pfam" id="PF05076"/>
    </source>
</evidence>